<feature type="region of interest" description="Disordered" evidence="1">
    <location>
        <begin position="91"/>
        <end position="123"/>
    </location>
</feature>
<dbReference type="Proteomes" id="UP000801864">
    <property type="component" value="Unassembled WGS sequence"/>
</dbReference>
<evidence type="ECO:0000313" key="2">
    <source>
        <dbReference type="EMBL" id="KAF3063366.1"/>
    </source>
</evidence>
<dbReference type="EMBL" id="QLNT01000019">
    <property type="protein sequence ID" value="KAF3063366.1"/>
    <property type="molecule type" value="Genomic_DNA"/>
</dbReference>
<protein>
    <submittedName>
        <fullName evidence="2">Uncharacterized protein</fullName>
    </submittedName>
</protein>
<name>A0A9P4X8G1_9HYPO</name>
<gene>
    <name evidence="2" type="ORF">CFAM422_010020</name>
</gene>
<sequence>MSFEAGDTFYFVLTWNLKKTVLEYPIAGPPAGPSRAQNDSVAHGGWWSAAWSDWLPNSRNLRQFEEAVDGFWPRHGLESCIELSRAREERLAGPIKGRDGTNHERRVTTRRDGGNKQAMGKTG</sequence>
<reference evidence="2 3" key="1">
    <citation type="submission" date="2018-06" db="EMBL/GenBank/DDBJ databases">
        <title>Genome analysis of cellulolytic fungus Trichoderma lentiforme CFAM-422.</title>
        <authorList>
            <person name="Steindorff A.S."/>
            <person name="Formighieri E.F."/>
            <person name="Midorikawa G.E.O."/>
            <person name="Tamietti M.S."/>
            <person name="Ramos E.Z."/>
            <person name="Silva A.S."/>
            <person name="Bon E.P.S."/>
            <person name="Mendes T.D."/>
            <person name="Damaso M.C.T."/>
            <person name="Favaro L.C.L."/>
        </authorList>
    </citation>
    <scope>NUCLEOTIDE SEQUENCE [LARGE SCALE GENOMIC DNA]</scope>
    <source>
        <strain evidence="2 3">CFAM-422</strain>
    </source>
</reference>
<accession>A0A9P4X8G1</accession>
<evidence type="ECO:0000256" key="1">
    <source>
        <dbReference type="SAM" id="MobiDB-lite"/>
    </source>
</evidence>
<feature type="compositionally biased region" description="Basic and acidic residues" evidence="1">
    <location>
        <begin position="91"/>
        <end position="114"/>
    </location>
</feature>
<proteinExistence type="predicted"/>
<organism evidence="2 3">
    <name type="scientific">Trichoderma lentiforme</name>
    <dbReference type="NCBI Taxonomy" id="1567552"/>
    <lineage>
        <taxon>Eukaryota</taxon>
        <taxon>Fungi</taxon>
        <taxon>Dikarya</taxon>
        <taxon>Ascomycota</taxon>
        <taxon>Pezizomycotina</taxon>
        <taxon>Sordariomycetes</taxon>
        <taxon>Hypocreomycetidae</taxon>
        <taxon>Hypocreales</taxon>
        <taxon>Hypocreaceae</taxon>
        <taxon>Trichoderma</taxon>
    </lineage>
</organism>
<evidence type="ECO:0000313" key="3">
    <source>
        <dbReference type="Proteomes" id="UP000801864"/>
    </source>
</evidence>
<dbReference type="AlphaFoldDB" id="A0A9P4X8G1"/>
<keyword evidence="3" id="KW-1185">Reference proteome</keyword>
<comment type="caution">
    <text evidence="2">The sequence shown here is derived from an EMBL/GenBank/DDBJ whole genome shotgun (WGS) entry which is preliminary data.</text>
</comment>